<dbReference type="PANTHER" id="PTHR36434:SF1">
    <property type="entry name" value="MEMBRANE PROTEASE YUGP-RELATED"/>
    <property type="match status" value="1"/>
</dbReference>
<evidence type="ECO:0000313" key="2">
    <source>
        <dbReference type="EMBL" id="KWZ78448.1"/>
    </source>
</evidence>
<accession>A0A133KG08</accession>
<name>A0A133KG08_9FIRM</name>
<dbReference type="Proteomes" id="UP000070383">
    <property type="component" value="Unassembled WGS sequence"/>
</dbReference>
<reference evidence="3" key="1">
    <citation type="submission" date="2016-01" db="EMBL/GenBank/DDBJ databases">
        <authorList>
            <person name="Mitreva M."/>
            <person name="Pepin K.H."/>
            <person name="Mihindukulasuriya K.A."/>
            <person name="Fulton R."/>
            <person name="Fronick C."/>
            <person name="O'Laughlin M."/>
            <person name="Miner T."/>
            <person name="Herter B."/>
            <person name="Rosa B.A."/>
            <person name="Cordes M."/>
            <person name="Tomlinson C."/>
            <person name="Wollam A."/>
            <person name="Palsikar V.B."/>
            <person name="Mardis E.R."/>
            <person name="Wilson R.K."/>
        </authorList>
    </citation>
    <scope>NUCLEOTIDE SEQUENCE [LARGE SCALE GENOMIC DNA]</scope>
    <source>
        <strain evidence="3">MJR8151</strain>
    </source>
</reference>
<protein>
    <submittedName>
        <fullName evidence="2">Putative neutral zinc metallopeptidase</fullName>
    </submittedName>
</protein>
<dbReference type="AlphaFoldDB" id="A0A133KG08"/>
<dbReference type="RefSeq" id="WP_414826701.1">
    <property type="nucleotide sequence ID" value="NZ_KQ955268.1"/>
</dbReference>
<keyword evidence="1" id="KW-0472">Membrane</keyword>
<dbReference type="STRING" id="33036.HMPREF3200_00744"/>
<keyword evidence="3" id="KW-1185">Reference proteome</keyword>
<evidence type="ECO:0000256" key="1">
    <source>
        <dbReference type="SAM" id="Phobius"/>
    </source>
</evidence>
<comment type="caution">
    <text evidence="2">The sequence shown here is derived from an EMBL/GenBank/DDBJ whole genome shotgun (WGS) entry which is preliminary data.</text>
</comment>
<dbReference type="PATRIC" id="fig|33036.3.peg.739"/>
<keyword evidence="1" id="KW-0812">Transmembrane</keyword>
<organism evidence="2 3">
    <name type="scientific">Anaerococcus tetradius</name>
    <dbReference type="NCBI Taxonomy" id="33036"/>
    <lineage>
        <taxon>Bacteria</taxon>
        <taxon>Bacillati</taxon>
        <taxon>Bacillota</taxon>
        <taxon>Tissierellia</taxon>
        <taxon>Tissierellales</taxon>
        <taxon>Peptoniphilaceae</taxon>
        <taxon>Anaerococcus</taxon>
    </lineage>
</organism>
<dbReference type="EMBL" id="LRPM01000025">
    <property type="protein sequence ID" value="KWZ78448.1"/>
    <property type="molecule type" value="Genomic_DNA"/>
</dbReference>
<proteinExistence type="predicted"/>
<feature type="transmembrane region" description="Helical" evidence="1">
    <location>
        <begin position="160"/>
        <end position="181"/>
    </location>
</feature>
<dbReference type="PANTHER" id="PTHR36434">
    <property type="entry name" value="MEMBRANE PROTEASE YUGP-RELATED"/>
    <property type="match status" value="1"/>
</dbReference>
<sequence length="244" mass="27239">MKEGITMYYPYSFGYMFYDKTYFLVIIGLIISMLAQANIQKAFSKYSKIKSNRGITGYQAAKYILDVNNYNDIAIKKIGGSLSDYFNPATKEVALSKESFTDTSIASIAVAAHECGHVIQYKEGYIPLRVKSWIVPAVNFGSKLAFPVILLGIFLSQQKLLDIGLILFSLVLIFQLVTLPVEFDASRRAIRVIDESGMLAGEELEGAKAMLKAAAYTYLAATLATALQFLRLFLLYGNRNNRRD</sequence>
<feature type="transmembrane region" description="Helical" evidence="1">
    <location>
        <begin position="215"/>
        <end position="236"/>
    </location>
</feature>
<evidence type="ECO:0000313" key="3">
    <source>
        <dbReference type="Proteomes" id="UP000070383"/>
    </source>
</evidence>
<keyword evidence="1" id="KW-1133">Transmembrane helix</keyword>
<dbReference type="Pfam" id="PF04298">
    <property type="entry name" value="Zn_peptidase_2"/>
    <property type="match status" value="1"/>
</dbReference>
<feature type="transmembrane region" description="Helical" evidence="1">
    <location>
        <begin position="133"/>
        <end position="154"/>
    </location>
</feature>
<gene>
    <name evidence="2" type="ORF">HMPREF3200_00744</name>
</gene>
<feature type="transmembrane region" description="Helical" evidence="1">
    <location>
        <begin position="20"/>
        <end position="39"/>
    </location>
</feature>
<dbReference type="InterPro" id="IPR007395">
    <property type="entry name" value="Zn_peptidase_2"/>
</dbReference>